<dbReference type="EMBL" id="AOSG01000062">
    <property type="protein sequence ID" value="EOR70648.1"/>
    <property type="molecule type" value="Genomic_DNA"/>
</dbReference>
<feature type="region of interest" description="Disordered" evidence="1">
    <location>
        <begin position="183"/>
        <end position="203"/>
    </location>
</feature>
<feature type="compositionally biased region" description="Basic and acidic residues" evidence="1">
    <location>
        <begin position="183"/>
        <end position="193"/>
    </location>
</feature>
<dbReference type="Proteomes" id="UP000014184">
    <property type="component" value="Unassembled WGS sequence"/>
</dbReference>
<comment type="caution">
    <text evidence="2">The sequence shown here is derived from an EMBL/GenBank/DDBJ whole genome shotgun (WGS) entry which is preliminary data.</text>
</comment>
<dbReference type="AlphaFoldDB" id="A0A9P2T987"/>
<evidence type="ECO:0000313" key="3">
    <source>
        <dbReference type="Proteomes" id="UP000014184"/>
    </source>
</evidence>
<proteinExistence type="predicted"/>
<evidence type="ECO:0000313" key="2">
    <source>
        <dbReference type="EMBL" id="EOR70648.1"/>
    </source>
</evidence>
<organism evidence="2 3">
    <name type="scientific">Thermobifida fusca TM51</name>
    <dbReference type="NCBI Taxonomy" id="1169414"/>
    <lineage>
        <taxon>Bacteria</taxon>
        <taxon>Bacillati</taxon>
        <taxon>Actinomycetota</taxon>
        <taxon>Actinomycetes</taxon>
        <taxon>Streptosporangiales</taxon>
        <taxon>Nocardiopsidaceae</taxon>
        <taxon>Thermobifida</taxon>
    </lineage>
</organism>
<gene>
    <name evidence="2" type="ORF">TM51_11646</name>
</gene>
<evidence type="ECO:0000256" key="1">
    <source>
        <dbReference type="SAM" id="MobiDB-lite"/>
    </source>
</evidence>
<accession>A0A9P2T987</accession>
<protein>
    <submittedName>
        <fullName evidence="2">Uncharacterized protein</fullName>
    </submittedName>
</protein>
<sequence>MANAWMPAAGRVTSSFRGGRPGGGAPRAVWCVNESDPGQCSASTAAHDLEKAGRAAHLVWNPVNGDVVQLLPATMAATGQLTPDNRIDRAAEGRVCIVIQVVARSTTPFTDGPLNGLDAILTWLDSWGIPRFWPAGPPHPGTPPNPAVQEHWWALGGHFGHSQVPGATAECPGAIDVKRLRGDWLPSPRHEHPQLSPAGLPRP</sequence>
<name>A0A9P2T987_THEFU</name>
<reference evidence="2 3" key="1">
    <citation type="journal article" date="2013" name="Genome Announc.">
        <title>Draft Genome Sequence of the Lignocellulose Decomposer Thermobifida fusca Strain TM51.</title>
        <authorList>
            <person name="Toth A."/>
            <person name="Barna T."/>
            <person name="Nagy I."/>
            <person name="Horvath B."/>
            <person name="Nagy I."/>
            <person name="Tancsics A."/>
            <person name="Kriszt B."/>
            <person name="Baka E."/>
            <person name="Fekete C."/>
            <person name="Kukolya J."/>
        </authorList>
    </citation>
    <scope>NUCLEOTIDE SEQUENCE [LARGE SCALE GENOMIC DNA]</scope>
    <source>
        <strain evidence="2 3">TM51</strain>
    </source>
</reference>
<keyword evidence="3" id="KW-1185">Reference proteome</keyword>